<dbReference type="Proteomes" id="UP000494330">
    <property type="component" value="Unassembled WGS sequence"/>
</dbReference>
<sequence length="101" mass="10840">MITAMPTPDSTRLASSFAQAPQSCGESAGEPVILANEFAGILVQKISMRQGDRLRLKVLPDGAEILLDPMQLEAIMQMQPADFSGLLARAIENDEAGEKPE</sequence>
<proteinExistence type="predicted"/>
<reference evidence="2 3" key="1">
    <citation type="submission" date="2019-09" db="EMBL/GenBank/DDBJ databases">
        <authorList>
            <person name="Depoorter E."/>
        </authorList>
    </citation>
    <scope>NUCLEOTIDE SEQUENCE [LARGE SCALE GENOMIC DNA]</scope>
    <source>
        <strain evidence="2">LMG 30113</strain>
    </source>
</reference>
<gene>
    <name evidence="2" type="ORF">BPA30113_02849</name>
</gene>
<keyword evidence="3" id="KW-1185">Reference proteome</keyword>
<accession>A0A6J5F4U4</accession>
<organism evidence="2 3">
    <name type="scientific">Burkholderia paludis</name>
    <dbReference type="NCBI Taxonomy" id="1506587"/>
    <lineage>
        <taxon>Bacteria</taxon>
        <taxon>Pseudomonadati</taxon>
        <taxon>Pseudomonadota</taxon>
        <taxon>Betaproteobacteria</taxon>
        <taxon>Burkholderiales</taxon>
        <taxon>Burkholderiaceae</taxon>
        <taxon>Burkholderia</taxon>
        <taxon>Burkholderia cepacia complex</taxon>
    </lineage>
</organism>
<dbReference type="EMBL" id="CABVQD010000007">
    <property type="protein sequence ID" value="VWB63946.1"/>
    <property type="molecule type" value="Genomic_DNA"/>
</dbReference>
<name>A0A6J5F4U4_9BURK</name>
<protein>
    <submittedName>
        <fullName evidence="2">Uncharacterized protein</fullName>
    </submittedName>
</protein>
<evidence type="ECO:0000313" key="3">
    <source>
        <dbReference type="Proteomes" id="UP000494330"/>
    </source>
</evidence>
<feature type="compositionally biased region" description="Polar residues" evidence="1">
    <location>
        <begin position="8"/>
        <end position="25"/>
    </location>
</feature>
<feature type="region of interest" description="Disordered" evidence="1">
    <location>
        <begin position="1"/>
        <end position="26"/>
    </location>
</feature>
<dbReference type="AlphaFoldDB" id="A0A6J5F4U4"/>
<dbReference type="RefSeq" id="WP_034200233.1">
    <property type="nucleotide sequence ID" value="NZ_CABVQD010000007.1"/>
</dbReference>
<evidence type="ECO:0000256" key="1">
    <source>
        <dbReference type="SAM" id="MobiDB-lite"/>
    </source>
</evidence>
<evidence type="ECO:0000313" key="2">
    <source>
        <dbReference type="EMBL" id="VWB63946.1"/>
    </source>
</evidence>